<comment type="caution">
    <text evidence="10">The sequence shown here is derived from an EMBL/GenBank/DDBJ whole genome shotgun (WGS) entry which is preliminary data.</text>
</comment>
<dbReference type="EMBL" id="SJPF01000003">
    <property type="protein sequence ID" value="TWT33302.1"/>
    <property type="molecule type" value="Genomic_DNA"/>
</dbReference>
<dbReference type="EC" id="7.1.1.-" evidence="7"/>
<dbReference type="GO" id="GO:0016491">
    <property type="term" value="F:oxidoreductase activity"/>
    <property type="evidence" value="ECO:0007669"/>
    <property type="project" value="UniProtKB-KW"/>
</dbReference>
<evidence type="ECO:0000256" key="6">
    <source>
        <dbReference type="ARBA" id="ARBA00023136"/>
    </source>
</evidence>
<evidence type="ECO:0000256" key="3">
    <source>
        <dbReference type="ARBA" id="ARBA00022448"/>
    </source>
</evidence>
<gene>
    <name evidence="10" type="primary">ndhC</name>
    <name evidence="10" type="ORF">Enr8_31280</name>
</gene>
<dbReference type="AlphaFoldDB" id="A0A5C5V6B3"/>
<keyword evidence="5 9" id="KW-1133">Transmembrane helix</keyword>
<evidence type="ECO:0000313" key="10">
    <source>
        <dbReference type="EMBL" id="TWT33302.1"/>
    </source>
</evidence>
<evidence type="ECO:0000256" key="8">
    <source>
        <dbReference type="SAM" id="MobiDB-lite"/>
    </source>
</evidence>
<keyword evidence="11" id="KW-1185">Reference proteome</keyword>
<dbReference type="RefSeq" id="WP_146433047.1">
    <property type="nucleotide sequence ID" value="NZ_SJPF01000003.1"/>
</dbReference>
<evidence type="ECO:0000256" key="1">
    <source>
        <dbReference type="ARBA" id="ARBA00004370"/>
    </source>
</evidence>
<keyword evidence="3" id="KW-0813">Transport</keyword>
<dbReference type="GO" id="GO:0005886">
    <property type="term" value="C:plasma membrane"/>
    <property type="evidence" value="ECO:0007669"/>
    <property type="project" value="UniProtKB-SubCell"/>
</dbReference>
<dbReference type="InterPro" id="IPR000440">
    <property type="entry name" value="NADH_UbQ/plastoQ_OxRdtase_su3"/>
</dbReference>
<proteinExistence type="inferred from homology"/>
<keyword evidence="4 7" id="KW-0812">Transmembrane</keyword>
<dbReference type="Proteomes" id="UP000318878">
    <property type="component" value="Unassembled WGS sequence"/>
</dbReference>
<feature type="transmembrane region" description="Helical" evidence="9">
    <location>
        <begin position="6"/>
        <end position="32"/>
    </location>
</feature>
<protein>
    <recommendedName>
        <fullName evidence="7">NADH-quinone oxidoreductase subunit</fullName>
        <ecNumber evidence="7">7.1.1.-</ecNumber>
    </recommendedName>
</protein>
<evidence type="ECO:0000256" key="9">
    <source>
        <dbReference type="SAM" id="Phobius"/>
    </source>
</evidence>
<comment type="function">
    <text evidence="7">NDH-1 shuttles electrons from NADH, via FMN and iron-sulfur (Fe-S) centers, to quinones in the respiratory chain.</text>
</comment>
<name>A0A5C5V6B3_9BACT</name>
<keyword evidence="7" id="KW-0520">NAD</keyword>
<dbReference type="Gene3D" id="1.20.58.1610">
    <property type="entry name" value="NADH:ubiquinone/plastoquinone oxidoreductase, chain 3"/>
    <property type="match status" value="1"/>
</dbReference>
<keyword evidence="6 9" id="KW-0472">Membrane</keyword>
<sequence length="209" mass="22703">MTLSTTIVGYLLLFGGVGMGFVLFNIVLGMFLRPNNPSEEKGEIYECGEPTIGSSFVQFDLRFYVVALLFIIFDVEVAFFFPWAVVFGKSAQLSDPGQPVVIESAEGPATLSPAVIGLHREFGLPESLNNEVATGAVSPGMVHRGADSLLWTCLADIGIFFAILMVGFAYVWKRGDLDWVRAMTPEARAGPDEAVRTSASRSQAMTHSR</sequence>
<evidence type="ECO:0000256" key="4">
    <source>
        <dbReference type="ARBA" id="ARBA00022692"/>
    </source>
</evidence>
<reference evidence="10 11" key="1">
    <citation type="submission" date="2019-02" db="EMBL/GenBank/DDBJ databases">
        <title>Deep-cultivation of Planctomycetes and their phenomic and genomic characterization uncovers novel biology.</title>
        <authorList>
            <person name="Wiegand S."/>
            <person name="Jogler M."/>
            <person name="Boedeker C."/>
            <person name="Pinto D."/>
            <person name="Vollmers J."/>
            <person name="Rivas-Marin E."/>
            <person name="Kohn T."/>
            <person name="Peeters S.H."/>
            <person name="Heuer A."/>
            <person name="Rast P."/>
            <person name="Oberbeckmann S."/>
            <person name="Bunk B."/>
            <person name="Jeske O."/>
            <person name="Meyerdierks A."/>
            <person name="Storesund J.E."/>
            <person name="Kallscheuer N."/>
            <person name="Luecker S."/>
            <person name="Lage O.M."/>
            <person name="Pohl T."/>
            <person name="Merkel B.J."/>
            <person name="Hornburger P."/>
            <person name="Mueller R.-W."/>
            <person name="Bruemmer F."/>
            <person name="Labrenz M."/>
            <person name="Spormann A.M."/>
            <person name="Op Den Camp H."/>
            <person name="Overmann J."/>
            <person name="Amann R."/>
            <person name="Jetten M.S.M."/>
            <person name="Mascher T."/>
            <person name="Medema M.H."/>
            <person name="Devos D.P."/>
            <person name="Kaster A.-K."/>
            <person name="Ovreas L."/>
            <person name="Rohde M."/>
            <person name="Galperin M.Y."/>
            <person name="Jogler C."/>
        </authorList>
    </citation>
    <scope>NUCLEOTIDE SEQUENCE [LARGE SCALE GENOMIC DNA]</scope>
    <source>
        <strain evidence="10 11">Enr8</strain>
    </source>
</reference>
<dbReference type="PANTHER" id="PTHR11058:SF9">
    <property type="entry name" value="NADH-UBIQUINONE OXIDOREDUCTASE CHAIN 3"/>
    <property type="match status" value="1"/>
</dbReference>
<dbReference type="PANTHER" id="PTHR11058">
    <property type="entry name" value="NADH-UBIQUINONE OXIDOREDUCTASE CHAIN 3"/>
    <property type="match status" value="1"/>
</dbReference>
<dbReference type="GO" id="GO:0008137">
    <property type="term" value="F:NADH dehydrogenase (ubiquinone) activity"/>
    <property type="evidence" value="ECO:0007669"/>
    <property type="project" value="InterPro"/>
</dbReference>
<comment type="catalytic activity">
    <reaction evidence="7">
        <text>a quinone + NADH + 5 H(+)(in) = a quinol + NAD(+) + 4 H(+)(out)</text>
        <dbReference type="Rhea" id="RHEA:57888"/>
        <dbReference type="ChEBI" id="CHEBI:15378"/>
        <dbReference type="ChEBI" id="CHEBI:24646"/>
        <dbReference type="ChEBI" id="CHEBI:57540"/>
        <dbReference type="ChEBI" id="CHEBI:57945"/>
        <dbReference type="ChEBI" id="CHEBI:132124"/>
    </reaction>
</comment>
<feature type="region of interest" description="Disordered" evidence="8">
    <location>
        <begin position="189"/>
        <end position="209"/>
    </location>
</feature>
<evidence type="ECO:0000256" key="5">
    <source>
        <dbReference type="ARBA" id="ARBA00022989"/>
    </source>
</evidence>
<dbReference type="OrthoDB" id="9791970at2"/>
<evidence type="ECO:0000256" key="2">
    <source>
        <dbReference type="ARBA" id="ARBA00008472"/>
    </source>
</evidence>
<comment type="similarity">
    <text evidence="2 7">Belongs to the complex I subunit 3 family.</text>
</comment>
<dbReference type="Pfam" id="PF00507">
    <property type="entry name" value="Oxidored_q4"/>
    <property type="match status" value="2"/>
</dbReference>
<organism evidence="10 11">
    <name type="scientific">Blastopirellula retiformator</name>
    <dbReference type="NCBI Taxonomy" id="2527970"/>
    <lineage>
        <taxon>Bacteria</taxon>
        <taxon>Pseudomonadati</taxon>
        <taxon>Planctomycetota</taxon>
        <taxon>Planctomycetia</taxon>
        <taxon>Pirellulales</taxon>
        <taxon>Pirellulaceae</taxon>
        <taxon>Blastopirellula</taxon>
    </lineage>
</organism>
<evidence type="ECO:0000313" key="11">
    <source>
        <dbReference type="Proteomes" id="UP000318878"/>
    </source>
</evidence>
<comment type="subcellular location">
    <subcellularLocation>
        <location evidence="7">Cell membrane</location>
        <topology evidence="7">Multi-pass membrane protein</topology>
    </subcellularLocation>
    <subcellularLocation>
        <location evidence="1">Membrane</location>
    </subcellularLocation>
</comment>
<feature type="compositionally biased region" description="Polar residues" evidence="8">
    <location>
        <begin position="197"/>
        <end position="209"/>
    </location>
</feature>
<dbReference type="GO" id="GO:0030964">
    <property type="term" value="C:NADH dehydrogenase complex"/>
    <property type="evidence" value="ECO:0007669"/>
    <property type="project" value="TreeGrafter"/>
</dbReference>
<dbReference type="GO" id="GO:0048038">
    <property type="term" value="F:quinone binding"/>
    <property type="evidence" value="ECO:0007669"/>
    <property type="project" value="UniProtKB-KW"/>
</dbReference>
<keyword evidence="7" id="KW-0874">Quinone</keyword>
<accession>A0A5C5V6B3</accession>
<keyword evidence="10" id="KW-0560">Oxidoreductase</keyword>
<evidence type="ECO:0000256" key="7">
    <source>
        <dbReference type="RuleBase" id="RU003639"/>
    </source>
</evidence>
<feature type="transmembrane region" description="Helical" evidence="9">
    <location>
        <begin position="149"/>
        <end position="172"/>
    </location>
</feature>
<feature type="transmembrane region" description="Helical" evidence="9">
    <location>
        <begin position="63"/>
        <end position="85"/>
    </location>
</feature>
<dbReference type="InterPro" id="IPR038430">
    <property type="entry name" value="NDAH_ubi_oxred_su3_sf"/>
</dbReference>